<dbReference type="STRING" id="931890.I6NDG0"/>
<dbReference type="OMA" id="DDVDWAD"/>
<dbReference type="FunFam" id="3.40.50.620:FF:000100">
    <property type="entry name" value="probable leucine--tRNA ligase, mitochondrial"/>
    <property type="match status" value="1"/>
</dbReference>
<dbReference type="InterPro" id="IPR009080">
    <property type="entry name" value="tRNAsynth_Ia_anticodon-bd"/>
</dbReference>
<dbReference type="InterPro" id="IPR014729">
    <property type="entry name" value="Rossmann-like_a/b/a_fold"/>
</dbReference>
<dbReference type="GO" id="GO:0004823">
    <property type="term" value="F:leucine-tRNA ligase activity"/>
    <property type="evidence" value="ECO:0007669"/>
    <property type="project" value="UniProtKB-EC"/>
</dbReference>
<dbReference type="Gene3D" id="1.10.730.10">
    <property type="entry name" value="Isoleucyl-tRNA Synthetase, Domain 1"/>
    <property type="match status" value="1"/>
</dbReference>
<keyword evidence="5 11" id="KW-0547">Nucleotide-binding</keyword>
<evidence type="ECO:0000313" key="15">
    <source>
        <dbReference type="EMBL" id="AET40102.1"/>
    </source>
</evidence>
<dbReference type="OrthoDB" id="15954at2759"/>
<dbReference type="RefSeq" id="XP_003646919.1">
    <property type="nucleotide sequence ID" value="XM_003646871.1"/>
</dbReference>
<keyword evidence="6 11" id="KW-0067">ATP-binding</keyword>
<dbReference type="CDD" id="cd00812">
    <property type="entry name" value="LeuRS_core"/>
    <property type="match status" value="1"/>
</dbReference>
<evidence type="ECO:0000256" key="2">
    <source>
        <dbReference type="ARBA" id="ARBA00005594"/>
    </source>
</evidence>
<dbReference type="SUPFAM" id="SSF50677">
    <property type="entry name" value="ValRS/IleRS/LeuRS editing domain"/>
    <property type="match status" value="1"/>
</dbReference>
<dbReference type="FunCoup" id="I6NDG0">
    <property type="interactions" value="512"/>
</dbReference>
<keyword evidence="16" id="KW-1185">Reference proteome</keyword>
<dbReference type="PANTHER" id="PTHR43740:SF2">
    <property type="entry name" value="LEUCINE--TRNA LIGASE, MITOCHONDRIAL"/>
    <property type="match status" value="1"/>
</dbReference>
<reference evidence="15 16" key="1">
    <citation type="journal article" date="2011" name="G3 (Bethesda)">
        <title>Genome evolution in the Eremothecium clade of the Saccharomyces complex revealed by comparative genomics.</title>
        <authorList>
            <person name="Wendland J."/>
            <person name="Walther A."/>
        </authorList>
    </citation>
    <scope>NUCLEOTIDE SEQUENCE [LARGE SCALE GENOMIC DNA]</scope>
    <source>
        <strain evidence="16">CBS 270.75 / DBVPG 7215 / KCTC 17166 / NRRL Y-17582</strain>
    </source>
</reference>
<dbReference type="EC" id="6.1.1.4" evidence="3"/>
<dbReference type="GO" id="GO:0005524">
    <property type="term" value="F:ATP binding"/>
    <property type="evidence" value="ECO:0007669"/>
    <property type="project" value="UniProtKB-KW"/>
</dbReference>
<evidence type="ECO:0000256" key="9">
    <source>
        <dbReference type="ARBA" id="ARBA00030520"/>
    </source>
</evidence>
<proteinExistence type="inferred from homology"/>
<dbReference type="Gene3D" id="3.40.50.620">
    <property type="entry name" value="HUPs"/>
    <property type="match status" value="2"/>
</dbReference>
<evidence type="ECO:0000259" key="12">
    <source>
        <dbReference type="Pfam" id="PF00133"/>
    </source>
</evidence>
<dbReference type="SUPFAM" id="SSF52374">
    <property type="entry name" value="Nucleotidylyl transferase"/>
    <property type="match status" value="1"/>
</dbReference>
<sequence>MRLRYLMFSRRYASTVLETNLSKLGTKWRSKTLRGVPVACRDDSNQSIYILSMFPYPSGMLHIGHLRVYTISDALNRFYQLQGCRVLHPMGWDAFGLPAENAAIERGMDPAVWTKHNIYKMKEQMNQMLANFDWDREITTSNPDYYKFTQKIFLELYKHGLAYRKKEEINWDPVDQTVLANEQVDAEGRSWRSGAKVEKKLLNQWFLGITRFAESLQYDLDALRGWPENVKTMQKNWINVSHGTEVIFPSTINEDITVFTTRADTLFSVQYIALAINHPVVRKLAESDERLREFISYADSLPRGNKAGYLLKNLSVASPVLDVKQFDIPVFVAPYVLGSYGYGAVMGCPAHDERDFAFWQSNMPGSPVKYTIQPTTTEITLPYTEDNGTLNSSSGRFVGLSTEQARHQIISHLEERKLGMKTTSYRLKDWLISRQRYWGAPIPIVHCDSCGEVPVSEDNLPVMLPTVERIASKGNSLSSMQDFVNTTCPSCGSPAKRETDTMDTFMDSSWYFFRYLDPHNSKAPFSYEKASKHMPVDMYIGGVEHSILHLLYSRFISKFMTSIGMWDGSKVLGEPIKKLVTQGMVHGKTYVNPQNGRFLKTEDLDLTQMDKPIIRKTGEVPSISFEKMSKSKYNGADPASCISKWGPDATRAHILFQAPISDVLRWDESKIVGIERWLNRVIKLSHSLATTDITPIKSVNVETMNDSEVKFHKEVQVLLRSITKAFKETLSLNTVISDYMKLTNVMEHAFKDNKIGNEFVLSSFQKFVTVIYPVVPSISEEAGEILKSKETYTWSQYRWPTIEDIKESSNVSYQVVINGKKRCVYYSTKDFINDKESVIRTLQSLPECQKFWDGKKLKNVIIKKNIISFVLT</sequence>
<evidence type="ECO:0000256" key="10">
    <source>
        <dbReference type="ARBA" id="ARBA00047469"/>
    </source>
</evidence>
<comment type="similarity">
    <text evidence="2 11">Belongs to the class-I aminoacyl-tRNA synthetase family.</text>
</comment>
<gene>
    <name evidence="15" type="ordered locus">Ecym_5343</name>
</gene>
<evidence type="ECO:0000256" key="6">
    <source>
        <dbReference type="ARBA" id="ARBA00022840"/>
    </source>
</evidence>
<comment type="subcellular location">
    <subcellularLocation>
        <location evidence="1">Mitochondrion matrix</location>
    </subcellularLocation>
</comment>
<dbReference type="HOGENOM" id="CLU_004427_0_0_1"/>
<dbReference type="Pfam" id="PF00133">
    <property type="entry name" value="tRNA-synt_1"/>
    <property type="match status" value="1"/>
</dbReference>
<feature type="domain" description="Methionyl/Leucyl tRNA synthetase" evidence="13">
    <location>
        <begin position="49"/>
        <end position="186"/>
    </location>
</feature>
<dbReference type="Pfam" id="PF13603">
    <property type="entry name" value="tRNA-synt_1_2"/>
    <property type="match status" value="1"/>
</dbReference>
<dbReference type="InterPro" id="IPR001412">
    <property type="entry name" value="aa-tRNA-synth_I_CS"/>
</dbReference>
<evidence type="ECO:0000256" key="4">
    <source>
        <dbReference type="ARBA" id="ARBA00022598"/>
    </source>
</evidence>
<dbReference type="GO" id="GO:0097157">
    <property type="term" value="F:pre-mRNA intronic binding"/>
    <property type="evidence" value="ECO:0007669"/>
    <property type="project" value="EnsemblFungi"/>
</dbReference>
<dbReference type="eggNOG" id="KOG0435">
    <property type="taxonomic scope" value="Eukaryota"/>
</dbReference>
<protein>
    <recommendedName>
        <fullName evidence="3">leucine--tRNA ligase</fullName>
        <ecNumber evidence="3">6.1.1.4</ecNumber>
    </recommendedName>
    <alternativeName>
        <fullName evidence="9">Leucyl-tRNA synthetase</fullName>
    </alternativeName>
</protein>
<dbReference type="EMBL" id="CP002501">
    <property type="protein sequence ID" value="AET40102.1"/>
    <property type="molecule type" value="Genomic_DNA"/>
</dbReference>
<accession>I6NDG0</accession>
<dbReference type="AlphaFoldDB" id="I6NDG0"/>
<evidence type="ECO:0000256" key="7">
    <source>
        <dbReference type="ARBA" id="ARBA00022917"/>
    </source>
</evidence>
<keyword evidence="7 11" id="KW-0648">Protein biosynthesis</keyword>
<dbReference type="InterPro" id="IPR015413">
    <property type="entry name" value="Methionyl/Leucyl_tRNA_Synth"/>
</dbReference>
<evidence type="ECO:0000256" key="8">
    <source>
        <dbReference type="ARBA" id="ARBA00023146"/>
    </source>
</evidence>
<evidence type="ECO:0000259" key="13">
    <source>
        <dbReference type="Pfam" id="PF09334"/>
    </source>
</evidence>
<dbReference type="PRINTS" id="PR00985">
    <property type="entry name" value="TRNASYNTHLEU"/>
</dbReference>
<dbReference type="GO" id="GO:0006397">
    <property type="term" value="P:mRNA processing"/>
    <property type="evidence" value="ECO:0007669"/>
    <property type="project" value="EnsemblFungi"/>
</dbReference>
<dbReference type="Proteomes" id="UP000006790">
    <property type="component" value="Chromosome 5"/>
</dbReference>
<evidence type="ECO:0000256" key="1">
    <source>
        <dbReference type="ARBA" id="ARBA00004305"/>
    </source>
</evidence>
<dbReference type="SUPFAM" id="SSF47323">
    <property type="entry name" value="Anticodon-binding domain of a subclass of class I aminoacyl-tRNA synthetases"/>
    <property type="match status" value="1"/>
</dbReference>
<organism evidence="15 16">
    <name type="scientific">Eremothecium cymbalariae (strain CBS 270.75 / DBVPG 7215 / KCTC 17166 / NRRL Y-17582)</name>
    <name type="common">Yeast</name>
    <dbReference type="NCBI Taxonomy" id="931890"/>
    <lineage>
        <taxon>Eukaryota</taxon>
        <taxon>Fungi</taxon>
        <taxon>Dikarya</taxon>
        <taxon>Ascomycota</taxon>
        <taxon>Saccharomycotina</taxon>
        <taxon>Saccharomycetes</taxon>
        <taxon>Saccharomycetales</taxon>
        <taxon>Saccharomycetaceae</taxon>
        <taxon>Eremothecium</taxon>
    </lineage>
</organism>
<dbReference type="Pfam" id="PF09334">
    <property type="entry name" value="tRNA-synt_1g"/>
    <property type="match status" value="1"/>
</dbReference>
<dbReference type="GO" id="GO:0032543">
    <property type="term" value="P:mitochondrial translation"/>
    <property type="evidence" value="ECO:0007669"/>
    <property type="project" value="EnsemblFungi"/>
</dbReference>
<dbReference type="FunFam" id="3.40.50.620:FF:000003">
    <property type="entry name" value="Leucine--tRNA ligase"/>
    <property type="match status" value="1"/>
</dbReference>
<evidence type="ECO:0000256" key="11">
    <source>
        <dbReference type="RuleBase" id="RU363035"/>
    </source>
</evidence>
<dbReference type="NCBIfam" id="TIGR00396">
    <property type="entry name" value="leuS_bact"/>
    <property type="match status" value="1"/>
</dbReference>
<evidence type="ECO:0000313" key="16">
    <source>
        <dbReference type="Proteomes" id="UP000006790"/>
    </source>
</evidence>
<dbReference type="GeneID" id="11470763"/>
<dbReference type="GO" id="GO:0006429">
    <property type="term" value="P:leucyl-tRNA aminoacylation"/>
    <property type="evidence" value="ECO:0007669"/>
    <property type="project" value="EnsemblFungi"/>
</dbReference>
<evidence type="ECO:0000259" key="14">
    <source>
        <dbReference type="Pfam" id="PF13603"/>
    </source>
</evidence>
<keyword evidence="4 11" id="KW-0436">Ligase</keyword>
<comment type="catalytic activity">
    <reaction evidence="10">
        <text>tRNA(Leu) + L-leucine + ATP = L-leucyl-tRNA(Leu) + AMP + diphosphate</text>
        <dbReference type="Rhea" id="RHEA:11688"/>
        <dbReference type="Rhea" id="RHEA-COMP:9613"/>
        <dbReference type="Rhea" id="RHEA-COMP:9622"/>
        <dbReference type="ChEBI" id="CHEBI:30616"/>
        <dbReference type="ChEBI" id="CHEBI:33019"/>
        <dbReference type="ChEBI" id="CHEBI:57427"/>
        <dbReference type="ChEBI" id="CHEBI:78442"/>
        <dbReference type="ChEBI" id="CHEBI:78494"/>
        <dbReference type="ChEBI" id="CHEBI:456215"/>
        <dbReference type="EC" id="6.1.1.4"/>
    </reaction>
</comment>
<dbReference type="GO" id="GO:0005759">
    <property type="term" value="C:mitochondrial matrix"/>
    <property type="evidence" value="ECO:0007669"/>
    <property type="project" value="UniProtKB-SubCell"/>
</dbReference>
<dbReference type="GO" id="GO:0000372">
    <property type="term" value="P:Group I intron splicing"/>
    <property type="evidence" value="ECO:0007669"/>
    <property type="project" value="EnsemblFungi"/>
</dbReference>
<dbReference type="PROSITE" id="PS00178">
    <property type="entry name" value="AA_TRNA_LIGASE_I"/>
    <property type="match status" value="1"/>
</dbReference>
<dbReference type="FunFam" id="1.10.730.10:FF:000002">
    <property type="entry name" value="Leucine--tRNA ligase"/>
    <property type="match status" value="1"/>
</dbReference>
<dbReference type="PANTHER" id="PTHR43740">
    <property type="entry name" value="LEUCYL-TRNA SYNTHETASE"/>
    <property type="match status" value="1"/>
</dbReference>
<evidence type="ECO:0000256" key="3">
    <source>
        <dbReference type="ARBA" id="ARBA00013164"/>
    </source>
</evidence>
<dbReference type="InterPro" id="IPR025709">
    <property type="entry name" value="Leu_tRNA-synth_edit"/>
</dbReference>
<feature type="domain" description="Aminoacyl-tRNA synthetase class Ia" evidence="12">
    <location>
        <begin position="427"/>
        <end position="586"/>
    </location>
</feature>
<dbReference type="InParanoid" id="I6NDG0"/>
<dbReference type="KEGG" id="erc:Ecym_5343"/>
<dbReference type="GO" id="GO:0002161">
    <property type="term" value="F:aminoacyl-tRNA deacylase activity"/>
    <property type="evidence" value="ECO:0007669"/>
    <property type="project" value="InterPro"/>
</dbReference>
<keyword evidence="8 11" id="KW-0030">Aminoacyl-tRNA synthetase</keyword>
<feature type="domain" description="Leucyl-tRNA synthetase editing" evidence="14">
    <location>
        <begin position="235"/>
        <end position="414"/>
    </location>
</feature>
<dbReference type="InterPro" id="IPR002302">
    <property type="entry name" value="Leu-tRNA-ligase"/>
</dbReference>
<dbReference type="InterPro" id="IPR009008">
    <property type="entry name" value="Val/Leu/Ile-tRNA-synth_edit"/>
</dbReference>
<dbReference type="InterPro" id="IPR002300">
    <property type="entry name" value="aa-tRNA-synth_Ia"/>
</dbReference>
<evidence type="ECO:0000256" key="5">
    <source>
        <dbReference type="ARBA" id="ARBA00022741"/>
    </source>
</evidence>
<name>I6NDG0_ERECY</name>